<dbReference type="Proteomes" id="UP001497623">
    <property type="component" value="Unassembled WGS sequence"/>
</dbReference>
<name>A0AAV2QHA6_MEGNR</name>
<dbReference type="PANTHER" id="PTHR19303">
    <property type="entry name" value="TRANSPOSON"/>
    <property type="match status" value="1"/>
</dbReference>
<reference evidence="2 3" key="1">
    <citation type="submission" date="2024-05" db="EMBL/GenBank/DDBJ databases">
        <authorList>
            <person name="Wallberg A."/>
        </authorList>
    </citation>
    <scope>NUCLEOTIDE SEQUENCE [LARGE SCALE GENOMIC DNA]</scope>
</reference>
<proteinExistence type="predicted"/>
<gene>
    <name evidence="2" type="ORF">MNOR_LOCUS11823</name>
</gene>
<dbReference type="AlphaFoldDB" id="A0AAV2QHA6"/>
<evidence type="ECO:0000313" key="2">
    <source>
        <dbReference type="EMBL" id="CAL4082311.1"/>
    </source>
</evidence>
<organism evidence="2 3">
    <name type="scientific">Meganyctiphanes norvegica</name>
    <name type="common">Northern krill</name>
    <name type="synonym">Thysanopoda norvegica</name>
    <dbReference type="NCBI Taxonomy" id="48144"/>
    <lineage>
        <taxon>Eukaryota</taxon>
        <taxon>Metazoa</taxon>
        <taxon>Ecdysozoa</taxon>
        <taxon>Arthropoda</taxon>
        <taxon>Crustacea</taxon>
        <taxon>Multicrustacea</taxon>
        <taxon>Malacostraca</taxon>
        <taxon>Eumalacostraca</taxon>
        <taxon>Eucarida</taxon>
        <taxon>Euphausiacea</taxon>
        <taxon>Euphausiidae</taxon>
        <taxon>Meganyctiphanes</taxon>
    </lineage>
</organism>
<protein>
    <recommendedName>
        <fullName evidence="1">DDE-1 domain-containing protein</fullName>
    </recommendedName>
</protein>
<evidence type="ECO:0000313" key="3">
    <source>
        <dbReference type="Proteomes" id="UP001497623"/>
    </source>
</evidence>
<sequence>MLLQLNNSNLISLKLLQNILKTQLWSICCKTGFCTNKLPSRSYVSANTLSRGGFKQPKTRVSLLLGGNMVGEKLIPIVISKAKKPRAFGNRAISSLPVYYEVQANAWISSQIFWHWFLQHFIVEMEQRHGEDLVVCLVIDNCTLHPQMI</sequence>
<dbReference type="InterPro" id="IPR050863">
    <property type="entry name" value="CenT-Element_Derived"/>
</dbReference>
<comment type="caution">
    <text evidence="2">The sequence shown here is derived from an EMBL/GenBank/DDBJ whole genome shotgun (WGS) entry which is preliminary data.</text>
</comment>
<feature type="non-terminal residue" evidence="2">
    <location>
        <position position="149"/>
    </location>
</feature>
<dbReference type="GO" id="GO:0003677">
    <property type="term" value="F:DNA binding"/>
    <property type="evidence" value="ECO:0007669"/>
    <property type="project" value="TreeGrafter"/>
</dbReference>
<feature type="domain" description="DDE-1" evidence="1">
    <location>
        <begin position="58"/>
        <end position="146"/>
    </location>
</feature>
<dbReference type="InterPro" id="IPR004875">
    <property type="entry name" value="DDE_SF_endonuclease_dom"/>
</dbReference>
<keyword evidence="3" id="KW-1185">Reference proteome</keyword>
<evidence type="ECO:0000259" key="1">
    <source>
        <dbReference type="Pfam" id="PF03184"/>
    </source>
</evidence>
<dbReference type="Pfam" id="PF03184">
    <property type="entry name" value="DDE_1"/>
    <property type="match status" value="1"/>
</dbReference>
<dbReference type="GO" id="GO:0005634">
    <property type="term" value="C:nucleus"/>
    <property type="evidence" value="ECO:0007669"/>
    <property type="project" value="TreeGrafter"/>
</dbReference>
<dbReference type="PANTHER" id="PTHR19303:SF73">
    <property type="entry name" value="PROTEIN PDC2"/>
    <property type="match status" value="1"/>
</dbReference>
<accession>A0AAV2QHA6</accession>
<dbReference type="EMBL" id="CAXKWB010006298">
    <property type="protein sequence ID" value="CAL4082311.1"/>
    <property type="molecule type" value="Genomic_DNA"/>
</dbReference>